<evidence type="ECO:0000256" key="8">
    <source>
        <dbReference type="ARBA" id="ARBA00022989"/>
    </source>
</evidence>
<evidence type="ECO:0000256" key="6">
    <source>
        <dbReference type="ARBA" id="ARBA00022519"/>
    </source>
</evidence>
<evidence type="ECO:0000256" key="7">
    <source>
        <dbReference type="ARBA" id="ARBA00022692"/>
    </source>
</evidence>
<proteinExistence type="inferred from homology"/>
<keyword evidence="15" id="KW-1185">Reference proteome</keyword>
<feature type="transmembrane region" description="Helical" evidence="12">
    <location>
        <begin position="216"/>
        <end position="242"/>
    </location>
</feature>
<dbReference type="Proteomes" id="UP000004793">
    <property type="component" value="Chromosome"/>
</dbReference>
<dbReference type="OrthoDB" id="9805682at2"/>
<accession>A0A7U6GFT1</accession>
<evidence type="ECO:0000313" key="15">
    <source>
        <dbReference type="Proteomes" id="UP000004793"/>
    </source>
</evidence>
<comment type="similarity">
    <text evidence="3 11">Belongs to the GSP F family.</text>
</comment>
<evidence type="ECO:0000259" key="13">
    <source>
        <dbReference type="Pfam" id="PF00482"/>
    </source>
</evidence>
<gene>
    <name evidence="14" type="primary">pilC</name>
    <name evidence="14" type="ordered locus">CSE_14740</name>
</gene>
<evidence type="ECO:0000256" key="12">
    <source>
        <dbReference type="SAM" id="Phobius"/>
    </source>
</evidence>
<feature type="domain" description="Type II secretion system protein GspF" evidence="13">
    <location>
        <begin position="277"/>
        <end position="399"/>
    </location>
</feature>
<feature type="transmembrane region" description="Helical" evidence="12">
    <location>
        <begin position="176"/>
        <end position="196"/>
    </location>
</feature>
<keyword evidence="5" id="KW-1003">Cell membrane</keyword>
<keyword evidence="9 12" id="KW-0472">Membrane</keyword>
<dbReference type="GO" id="GO:0009306">
    <property type="term" value="P:protein secretion"/>
    <property type="evidence" value="ECO:0007669"/>
    <property type="project" value="InterPro"/>
</dbReference>
<dbReference type="InterPro" id="IPR003004">
    <property type="entry name" value="GspF/PilC"/>
</dbReference>
<sequence>MPQFEYKVITASGGALTGRLEGNSVQDAAEILRSKGYRIIYIKELRGLSFGRKRSEGGFLSRFQGVSVRDLSIFTNQFGTMLNAGLSISRALAVLEKQTSNPKLVSIIRELGEEVKKGNQLSAALKKFPQVFSPLYISMVQAGETSGNLGQALITMSSFLQRDYETRNKIKGAMTYPVAVLGFAILIVVGLFIFVIPTFEGFLTELGAPLPAITKMIFAFANFLIHYIWVIIAIIIASIIAFRRWVRTPGGRRSVDALKLRMPLISQLTLKSSMARFSDTLATLFSAGIPIIDCLQTVRGVIDNVIIAEKIDGIIDAIKKGEALSSALEKSGMFTPMVYDMTAIGEESGSLDKMLKKVSEFYNEEVNYLINNISALINPIMMVGVGGLIGGTLIGLYLPVFQMASYIK</sequence>
<evidence type="ECO:0000256" key="10">
    <source>
        <dbReference type="ARBA" id="ARBA00030750"/>
    </source>
</evidence>
<evidence type="ECO:0000256" key="3">
    <source>
        <dbReference type="ARBA" id="ARBA00005745"/>
    </source>
</evidence>
<keyword evidence="6" id="KW-0997">Cell inner membrane</keyword>
<evidence type="ECO:0000313" key="14">
    <source>
        <dbReference type="EMBL" id="BAL81600.1"/>
    </source>
</evidence>
<dbReference type="Pfam" id="PF00482">
    <property type="entry name" value="T2SSF"/>
    <property type="match status" value="2"/>
</dbReference>
<reference evidence="14 15" key="1">
    <citation type="submission" date="2011-01" db="EMBL/GenBank/DDBJ databases">
        <title>Whole genome sequence of Caldisericum exile AZM16c01.</title>
        <authorList>
            <person name="Narita-Yamada S."/>
            <person name="Kawakoshi A."/>
            <person name="Nakamura S."/>
            <person name="Sasagawa M."/>
            <person name="Fukada J."/>
            <person name="Sekine M."/>
            <person name="Kato Y."/>
            <person name="Fukai R."/>
            <person name="Sasaki K."/>
            <person name="Hanamaki A."/>
            <person name="Narita H."/>
            <person name="Konno Y."/>
            <person name="Mori K."/>
            <person name="Yamazaki S."/>
            <person name="Suzuki K."/>
            <person name="Fujita N."/>
        </authorList>
    </citation>
    <scope>NUCLEOTIDE SEQUENCE [LARGE SCALE GENOMIC DNA]</scope>
    <source>
        <strain evidence="15">DSM 21853 / NBRC 104410 / AZM16c01</strain>
    </source>
</reference>
<comment type="function">
    <text evidence="1">Component of the type II secretion system inner membrane complex required for the energy-dependent secretion of extracellular factors such as proteases and toxins from the periplasm.</text>
</comment>
<keyword evidence="7 11" id="KW-0812">Transmembrane</keyword>
<dbReference type="FunFam" id="1.20.81.30:FF:000001">
    <property type="entry name" value="Type II secretion system protein F"/>
    <property type="match status" value="2"/>
</dbReference>
<dbReference type="KEGG" id="cex:CSE_14740"/>
<feature type="domain" description="Type II secretion system protein GspF" evidence="13">
    <location>
        <begin position="74"/>
        <end position="197"/>
    </location>
</feature>
<comment type="subcellular location">
    <subcellularLocation>
        <location evidence="2">Cell inner membrane</location>
        <topology evidence="2">Multi-pass membrane protein</topology>
    </subcellularLocation>
    <subcellularLocation>
        <location evidence="11">Cell membrane</location>
        <topology evidence="11">Multi-pass membrane protein</topology>
    </subcellularLocation>
</comment>
<evidence type="ECO:0000256" key="9">
    <source>
        <dbReference type="ARBA" id="ARBA00023136"/>
    </source>
</evidence>
<dbReference type="InterPro" id="IPR042094">
    <property type="entry name" value="T2SS_GspF_sf"/>
</dbReference>
<evidence type="ECO:0000256" key="2">
    <source>
        <dbReference type="ARBA" id="ARBA00004429"/>
    </source>
</evidence>
<dbReference type="InterPro" id="IPR018076">
    <property type="entry name" value="T2SS_GspF_dom"/>
</dbReference>
<dbReference type="PROSITE" id="PS00874">
    <property type="entry name" value="T2SP_F"/>
    <property type="match status" value="1"/>
</dbReference>
<dbReference type="RefSeq" id="WP_014453995.1">
    <property type="nucleotide sequence ID" value="NC_017096.1"/>
</dbReference>
<dbReference type="PANTHER" id="PTHR30012">
    <property type="entry name" value="GENERAL SECRETION PATHWAY PROTEIN"/>
    <property type="match status" value="1"/>
</dbReference>
<dbReference type="Gene3D" id="1.20.81.30">
    <property type="entry name" value="Type II secretion system (T2SS), domain F"/>
    <property type="match status" value="2"/>
</dbReference>
<evidence type="ECO:0000256" key="4">
    <source>
        <dbReference type="ARBA" id="ARBA00022448"/>
    </source>
</evidence>
<dbReference type="AlphaFoldDB" id="A0A7U6GFT1"/>
<dbReference type="PANTHER" id="PTHR30012:SF0">
    <property type="entry name" value="TYPE II SECRETION SYSTEM PROTEIN F-RELATED"/>
    <property type="match status" value="1"/>
</dbReference>
<name>A0A7U6GFT1_CALEA</name>
<evidence type="ECO:0000256" key="1">
    <source>
        <dbReference type="ARBA" id="ARBA00002684"/>
    </source>
</evidence>
<dbReference type="InterPro" id="IPR001992">
    <property type="entry name" value="T2SS_GspF/T4SS_PilC_CS"/>
</dbReference>
<organism evidence="14 15">
    <name type="scientific">Caldisericum exile (strain DSM 21853 / NBRC 104410 / AZM16c01)</name>
    <dbReference type="NCBI Taxonomy" id="511051"/>
    <lineage>
        <taxon>Bacteria</taxon>
        <taxon>Pseudomonadati</taxon>
        <taxon>Caldisericota/Cryosericota group</taxon>
        <taxon>Caldisericota</taxon>
        <taxon>Caldisericia</taxon>
        <taxon>Caldisericales</taxon>
        <taxon>Caldisericaceae</taxon>
        <taxon>Caldisericum</taxon>
    </lineage>
</organism>
<protein>
    <recommendedName>
        <fullName evidence="10">General secretion pathway protein F</fullName>
    </recommendedName>
</protein>
<dbReference type="PRINTS" id="PR00812">
    <property type="entry name" value="BCTERIALGSPF"/>
</dbReference>
<dbReference type="GO" id="GO:0005886">
    <property type="term" value="C:plasma membrane"/>
    <property type="evidence" value="ECO:0007669"/>
    <property type="project" value="UniProtKB-SubCell"/>
</dbReference>
<keyword evidence="4 11" id="KW-0813">Transport</keyword>
<feature type="transmembrane region" description="Helical" evidence="12">
    <location>
        <begin position="376"/>
        <end position="398"/>
    </location>
</feature>
<keyword evidence="8 12" id="KW-1133">Transmembrane helix</keyword>
<evidence type="ECO:0000256" key="5">
    <source>
        <dbReference type="ARBA" id="ARBA00022475"/>
    </source>
</evidence>
<dbReference type="EMBL" id="AP012051">
    <property type="protein sequence ID" value="BAL81600.1"/>
    <property type="molecule type" value="Genomic_DNA"/>
</dbReference>
<evidence type="ECO:0000256" key="11">
    <source>
        <dbReference type="RuleBase" id="RU003923"/>
    </source>
</evidence>